<feature type="coiled-coil region" evidence="1">
    <location>
        <begin position="7"/>
        <end position="34"/>
    </location>
</feature>
<reference evidence="3 5" key="2">
    <citation type="journal article" date="2019" name="Science, e1252229">
        <title>Invertible promoters mediate bacterial phase variation, antibiotic resistance, and host adaptation in the gut.</title>
        <authorList>
            <person name="Jiang X."/>
            <person name="Hall A.B."/>
            <person name="Arthur T.D."/>
            <person name="Plichta D.R."/>
            <person name="Covington C.T."/>
            <person name="Poyet M."/>
            <person name="Crothers J."/>
            <person name="Moses P.L."/>
            <person name="Tolonen A.C."/>
            <person name="Vlamakis H."/>
            <person name="Alm E.J."/>
            <person name="Xavier R.J."/>
        </authorList>
    </citation>
    <scope>NUCLEOTIDE SEQUENCE [LARGE SCALE GENOMIC DNA]</scope>
    <source>
        <strain evidence="3">Aa_0143</strain>
        <strain evidence="5">aa_0143</strain>
    </source>
</reference>
<dbReference type="GeneID" id="97328377"/>
<evidence type="ECO:0000313" key="5">
    <source>
        <dbReference type="Proteomes" id="UP000292665"/>
    </source>
</evidence>
<sequence length="93" mass="10968">MKAPKEIASKAERYKELKKEIDKLYEELEEFANENGFEDFWIDGFGVSQEPNGEEQTDGEYCDQWMRGEDSGDGIYYYPIEGSTQYFWVAYSF</sequence>
<evidence type="ECO:0000313" key="2">
    <source>
        <dbReference type="EMBL" id="CUO41918.1"/>
    </source>
</evidence>
<dbReference type="Proteomes" id="UP000095787">
    <property type="component" value="Unassembled WGS sequence"/>
</dbReference>
<name>A0A174EZ31_9FIRM</name>
<evidence type="ECO:0000256" key="1">
    <source>
        <dbReference type="SAM" id="Coils"/>
    </source>
</evidence>
<organism evidence="2 4">
    <name type="scientific">[Ruminococcus] torques</name>
    <dbReference type="NCBI Taxonomy" id="33039"/>
    <lineage>
        <taxon>Bacteria</taxon>
        <taxon>Bacillati</taxon>
        <taxon>Bacillota</taxon>
        <taxon>Clostridia</taxon>
        <taxon>Lachnospirales</taxon>
        <taxon>Lachnospiraceae</taxon>
        <taxon>Mediterraneibacter</taxon>
    </lineage>
</organism>
<dbReference type="EMBL" id="CYZO01000046">
    <property type="protein sequence ID" value="CUO41918.1"/>
    <property type="molecule type" value="Genomic_DNA"/>
</dbReference>
<dbReference type="Proteomes" id="UP000292665">
    <property type="component" value="Unassembled WGS sequence"/>
</dbReference>
<proteinExistence type="predicted"/>
<protein>
    <submittedName>
        <fullName evidence="2">Uncharacterized protein</fullName>
    </submittedName>
</protein>
<dbReference type="EMBL" id="RCYR01000009">
    <property type="protein sequence ID" value="RYS80461.1"/>
    <property type="molecule type" value="Genomic_DNA"/>
</dbReference>
<dbReference type="AlphaFoldDB" id="A0A174EZ31"/>
<accession>A0A174EZ31</accession>
<evidence type="ECO:0000313" key="3">
    <source>
        <dbReference type="EMBL" id="RYS80461.1"/>
    </source>
</evidence>
<dbReference type="RefSeq" id="WP_055159395.1">
    <property type="nucleotide sequence ID" value="NZ_CP172594.1"/>
</dbReference>
<evidence type="ECO:0000313" key="4">
    <source>
        <dbReference type="Proteomes" id="UP000095787"/>
    </source>
</evidence>
<gene>
    <name evidence="3" type="ORF">EAI93_06305</name>
    <name evidence="2" type="ORF">ERS852456_02507</name>
</gene>
<reference evidence="2 4" key="1">
    <citation type="submission" date="2015-09" db="EMBL/GenBank/DDBJ databases">
        <authorList>
            <consortium name="Pathogen Informatics"/>
        </authorList>
    </citation>
    <scope>NUCLEOTIDE SEQUENCE [LARGE SCALE GENOMIC DNA]</scope>
    <source>
        <strain evidence="2 4">2789STDY5834841</strain>
    </source>
</reference>
<keyword evidence="1" id="KW-0175">Coiled coil</keyword>